<evidence type="ECO:0000313" key="2">
    <source>
        <dbReference type="Proteomes" id="UP001241748"/>
    </source>
</evidence>
<comment type="caution">
    <text evidence="1">The sequence shown here is derived from an EMBL/GenBank/DDBJ whole genome shotgun (WGS) entry which is preliminary data.</text>
</comment>
<keyword evidence="2" id="KW-1185">Reference proteome</keyword>
<gene>
    <name evidence="1" type="ORF">P5G62_011670</name>
</gene>
<accession>A0ABV4YT62</accession>
<proteinExistence type="predicted"/>
<dbReference type="InterPro" id="IPR029063">
    <property type="entry name" value="SAM-dependent_MTases_sf"/>
</dbReference>
<dbReference type="Gene3D" id="3.40.50.150">
    <property type="entry name" value="Vaccinia Virus protein VP39"/>
    <property type="match status" value="1"/>
</dbReference>
<dbReference type="InterPro" id="IPR029044">
    <property type="entry name" value="Nucleotide-diphossugar_trans"/>
</dbReference>
<name>A0ABV4YT62_9BACI</name>
<sequence>MNLSTFIHSIIPNVELEKVLKCCHIKDLNDNKLYKVIMFLNILEHVPSFEMASVWEKLKKALRPGGLIIIKTPLYENPNELGADEIDFSQFRCNKQTGGTLLRECIKKDLIFAASEGNVYALVRKEDLSLFSEDQKERFLSHHKKWLTKYSVDVKEVYSEEDYSHLVPGAGRMMVGCVAENNKKYQTQALRLVQSIRWFGGKMAGANIFVCMVDQADPEYVKELEKWGAFVRIVKRFSVSHPPSNKLRLFELPEITSYDTVMLLDCDTIMVQDPYSYIDGEHFQAEMAAGLTVPNTIFHKLFAYYRLPLPKQNYLTAITKQRTIWYCNAGVLIFPTTMIQSFFPIWKKYTLDLSQKRNLLGKYFFFCEQASLTLAFAAHSLPFARLPLIMNFHLTPNISYEMKKCDPVIIHYHKMNDETGFLKHISKNPYTNKRISQFNDQLKTYLTTDPRLESSKN</sequence>
<organism evidence="1 2">
    <name type="scientific">Neobacillus driksii</name>
    <dbReference type="NCBI Taxonomy" id="3035913"/>
    <lineage>
        <taxon>Bacteria</taxon>
        <taxon>Bacillati</taxon>
        <taxon>Bacillota</taxon>
        <taxon>Bacilli</taxon>
        <taxon>Bacillales</taxon>
        <taxon>Bacillaceae</taxon>
        <taxon>Neobacillus</taxon>
    </lineage>
</organism>
<dbReference type="Gene3D" id="3.90.550.10">
    <property type="entry name" value="Spore Coat Polysaccharide Biosynthesis Protein SpsA, Chain A"/>
    <property type="match status" value="1"/>
</dbReference>
<dbReference type="SUPFAM" id="SSF53448">
    <property type="entry name" value="Nucleotide-diphospho-sugar transferases"/>
    <property type="match status" value="1"/>
</dbReference>
<evidence type="ECO:0000313" key="1">
    <source>
        <dbReference type="EMBL" id="MFB3167763.1"/>
    </source>
</evidence>
<dbReference type="Proteomes" id="UP001241748">
    <property type="component" value="Unassembled WGS sequence"/>
</dbReference>
<dbReference type="EMBL" id="JAROBZ020000001">
    <property type="protein sequence ID" value="MFB3167763.1"/>
    <property type="molecule type" value="Genomic_DNA"/>
</dbReference>
<dbReference type="RefSeq" id="WP_306074149.1">
    <property type="nucleotide sequence ID" value="NZ_JAROBZ020000001.1"/>
</dbReference>
<protein>
    <recommendedName>
        <fullName evidence="3">Methyltransferase domain-containing protein</fullName>
    </recommendedName>
</protein>
<dbReference type="SUPFAM" id="SSF53335">
    <property type="entry name" value="S-adenosyl-L-methionine-dependent methyltransferases"/>
    <property type="match status" value="1"/>
</dbReference>
<reference evidence="1 2" key="1">
    <citation type="submission" date="2024-05" db="EMBL/GenBank/DDBJ databases">
        <authorList>
            <person name="Venkateswaran K."/>
        </authorList>
    </citation>
    <scope>NUCLEOTIDE SEQUENCE [LARGE SCALE GENOMIC DNA]</scope>
    <source>
        <strain evidence="1 2">179-C4-2-HS</strain>
    </source>
</reference>
<evidence type="ECO:0008006" key="3">
    <source>
        <dbReference type="Google" id="ProtNLM"/>
    </source>
</evidence>